<dbReference type="Proteomes" id="UP000607653">
    <property type="component" value="Unassembled WGS sequence"/>
</dbReference>
<keyword evidence="2" id="KW-1185">Reference proteome</keyword>
<organism evidence="1 2">
    <name type="scientific">Nelumbo nucifera</name>
    <name type="common">Sacred lotus</name>
    <dbReference type="NCBI Taxonomy" id="4432"/>
    <lineage>
        <taxon>Eukaryota</taxon>
        <taxon>Viridiplantae</taxon>
        <taxon>Streptophyta</taxon>
        <taxon>Embryophyta</taxon>
        <taxon>Tracheophyta</taxon>
        <taxon>Spermatophyta</taxon>
        <taxon>Magnoliopsida</taxon>
        <taxon>Proteales</taxon>
        <taxon>Nelumbonaceae</taxon>
        <taxon>Nelumbo</taxon>
    </lineage>
</organism>
<proteinExistence type="predicted"/>
<dbReference type="EMBL" id="DUZY01000001">
    <property type="protein sequence ID" value="DAD19334.1"/>
    <property type="molecule type" value="Genomic_DNA"/>
</dbReference>
<dbReference type="AlphaFoldDB" id="A0A822XD24"/>
<accession>A0A822XD24</accession>
<evidence type="ECO:0000313" key="2">
    <source>
        <dbReference type="Proteomes" id="UP000607653"/>
    </source>
</evidence>
<reference evidence="1 2" key="1">
    <citation type="journal article" date="2020" name="Mol. Biol. Evol.">
        <title>Distinct Expression and Methylation Patterns for Genes with Different Fates following a Single Whole-Genome Duplication in Flowering Plants.</title>
        <authorList>
            <person name="Shi T."/>
            <person name="Rahmani R.S."/>
            <person name="Gugger P.F."/>
            <person name="Wang M."/>
            <person name="Li H."/>
            <person name="Zhang Y."/>
            <person name="Li Z."/>
            <person name="Wang Q."/>
            <person name="Van de Peer Y."/>
            <person name="Marchal K."/>
            <person name="Chen J."/>
        </authorList>
    </citation>
    <scope>NUCLEOTIDE SEQUENCE [LARGE SCALE GENOMIC DNA]</scope>
    <source>
        <tissue evidence="1">Leaf</tissue>
    </source>
</reference>
<evidence type="ECO:0000313" key="1">
    <source>
        <dbReference type="EMBL" id="DAD19334.1"/>
    </source>
</evidence>
<name>A0A822XD24_NELNU</name>
<comment type="caution">
    <text evidence="1">The sequence shown here is derived from an EMBL/GenBank/DDBJ whole genome shotgun (WGS) entry which is preliminary data.</text>
</comment>
<sequence>MEVAVCISHGSYLLKEVCISTLLEADWNSTKIYTPLRIGMSHSCANQSRRRAACKDKQSMNHRLSLQEWISLQ</sequence>
<gene>
    <name evidence="1" type="ORF">HUJ06_020797</name>
</gene>
<protein>
    <submittedName>
        <fullName evidence="1">Uncharacterized protein</fullName>
    </submittedName>
</protein>